<dbReference type="GO" id="GO:0006508">
    <property type="term" value="P:proteolysis"/>
    <property type="evidence" value="ECO:0007669"/>
    <property type="project" value="UniProtKB-KW"/>
</dbReference>
<dbReference type="CDD" id="cd10839">
    <property type="entry name" value="cpPDZ1_DegP-like"/>
    <property type="match status" value="1"/>
</dbReference>
<evidence type="ECO:0000313" key="14">
    <source>
        <dbReference type="Proteomes" id="UP000031643"/>
    </source>
</evidence>
<feature type="binding site" evidence="10">
    <location>
        <position position="117"/>
    </location>
    <ligand>
        <name>substrate</name>
    </ligand>
</feature>
<dbReference type="Pfam" id="PF13365">
    <property type="entry name" value="Trypsin_2"/>
    <property type="match status" value="1"/>
</dbReference>
<dbReference type="HOGENOM" id="CLU_020120_1_1_5"/>
<evidence type="ECO:0000259" key="12">
    <source>
        <dbReference type="PROSITE" id="PS50106"/>
    </source>
</evidence>
<keyword evidence="8" id="KW-0720">Serine protease</keyword>
<organism evidence="13 14">
    <name type="scientific">Methyloceanibacter caenitepidi</name>
    <dbReference type="NCBI Taxonomy" id="1384459"/>
    <lineage>
        <taxon>Bacteria</taxon>
        <taxon>Pseudomonadati</taxon>
        <taxon>Pseudomonadota</taxon>
        <taxon>Alphaproteobacteria</taxon>
        <taxon>Hyphomicrobiales</taxon>
        <taxon>Hyphomicrobiaceae</taxon>
        <taxon>Methyloceanibacter</taxon>
    </lineage>
</organism>
<comment type="subcellular location">
    <subcellularLocation>
        <location evidence="1">Periplasm</location>
    </subcellularLocation>
</comment>
<dbReference type="InterPro" id="IPR041489">
    <property type="entry name" value="PDZ_6"/>
</dbReference>
<dbReference type="KEGG" id="mcg:GL4_2281"/>
<feature type="active site" description="Charge relay system" evidence="9">
    <location>
        <position position="225"/>
    </location>
</feature>
<feature type="chain" id="PRO_5039383796" evidence="11">
    <location>
        <begin position="29"/>
        <end position="479"/>
    </location>
</feature>
<feature type="active site" description="Charge relay system" evidence="9">
    <location>
        <position position="149"/>
    </location>
</feature>
<dbReference type="NCBIfam" id="TIGR02037">
    <property type="entry name" value="degP_htrA_DO"/>
    <property type="match status" value="1"/>
</dbReference>
<dbReference type="Gene3D" id="2.40.10.120">
    <property type="match status" value="1"/>
</dbReference>
<evidence type="ECO:0000256" key="10">
    <source>
        <dbReference type="PIRSR" id="PIRSR611782-2"/>
    </source>
</evidence>
<dbReference type="InterPro" id="IPR001478">
    <property type="entry name" value="PDZ"/>
</dbReference>
<evidence type="ECO:0000256" key="3">
    <source>
        <dbReference type="ARBA" id="ARBA00022670"/>
    </source>
</evidence>
<evidence type="ECO:0000256" key="9">
    <source>
        <dbReference type="PIRSR" id="PIRSR611782-1"/>
    </source>
</evidence>
<evidence type="ECO:0000256" key="5">
    <source>
        <dbReference type="ARBA" id="ARBA00022737"/>
    </source>
</evidence>
<dbReference type="PANTHER" id="PTHR22939">
    <property type="entry name" value="SERINE PROTEASE FAMILY S1C HTRA-RELATED"/>
    <property type="match status" value="1"/>
</dbReference>
<dbReference type="GO" id="GO:0004252">
    <property type="term" value="F:serine-type endopeptidase activity"/>
    <property type="evidence" value="ECO:0007669"/>
    <property type="project" value="InterPro"/>
</dbReference>
<reference evidence="13 14" key="1">
    <citation type="submission" date="2014-09" db="EMBL/GenBank/DDBJ databases">
        <title>Genome sequencing of Methyloceanibacter caenitepidi Gela4.</title>
        <authorList>
            <person name="Takeuchi M."/>
            <person name="Susumu S."/>
            <person name="Kamagata Y."/>
            <person name="Oshima K."/>
            <person name="Hattori M."/>
            <person name="Iwasaki W."/>
        </authorList>
    </citation>
    <scope>NUCLEOTIDE SEQUENCE [LARGE SCALE GENOMIC DNA]</scope>
    <source>
        <strain evidence="13 14">Gela4</strain>
    </source>
</reference>
<evidence type="ECO:0000256" key="4">
    <source>
        <dbReference type="ARBA" id="ARBA00022729"/>
    </source>
</evidence>
<feature type="signal peptide" evidence="11">
    <location>
        <begin position="1"/>
        <end position="28"/>
    </location>
</feature>
<gene>
    <name evidence="13" type="ORF">GL4_2281</name>
</gene>
<feature type="binding site" evidence="10">
    <location>
        <begin position="223"/>
        <end position="225"/>
    </location>
    <ligand>
        <name>substrate</name>
    </ligand>
</feature>
<comment type="similarity">
    <text evidence="2">Belongs to the peptidase S1C family.</text>
</comment>
<dbReference type="Gene3D" id="2.30.42.10">
    <property type="match status" value="2"/>
</dbReference>
<keyword evidence="4 11" id="KW-0732">Signal</keyword>
<dbReference type="InterPro" id="IPR001940">
    <property type="entry name" value="Peptidase_S1C"/>
</dbReference>
<keyword evidence="14" id="KW-1185">Reference proteome</keyword>
<dbReference type="STRING" id="1384459.GL4_2281"/>
<dbReference type="SMART" id="SM00228">
    <property type="entry name" value="PDZ"/>
    <property type="match status" value="2"/>
</dbReference>
<evidence type="ECO:0000256" key="7">
    <source>
        <dbReference type="ARBA" id="ARBA00022801"/>
    </source>
</evidence>
<evidence type="ECO:0000256" key="6">
    <source>
        <dbReference type="ARBA" id="ARBA00022764"/>
    </source>
</evidence>
<feature type="binding site" evidence="10">
    <location>
        <position position="149"/>
    </location>
    <ligand>
        <name>substrate</name>
    </ligand>
</feature>
<dbReference type="SUPFAM" id="SSF50494">
    <property type="entry name" value="Trypsin-like serine proteases"/>
    <property type="match status" value="1"/>
</dbReference>
<evidence type="ECO:0000256" key="11">
    <source>
        <dbReference type="SAM" id="SignalP"/>
    </source>
</evidence>
<keyword evidence="5" id="KW-0677">Repeat</keyword>
<keyword evidence="6" id="KW-0574">Periplasm</keyword>
<dbReference type="Pfam" id="PF17820">
    <property type="entry name" value="PDZ_6"/>
    <property type="match status" value="1"/>
</dbReference>
<dbReference type="PROSITE" id="PS50106">
    <property type="entry name" value="PDZ"/>
    <property type="match status" value="2"/>
</dbReference>
<dbReference type="GO" id="GO:0042597">
    <property type="term" value="C:periplasmic space"/>
    <property type="evidence" value="ECO:0007669"/>
    <property type="project" value="UniProtKB-SubCell"/>
</dbReference>
<dbReference type="PRINTS" id="PR00834">
    <property type="entry name" value="PROTEASES2C"/>
</dbReference>
<dbReference type="PANTHER" id="PTHR22939:SF129">
    <property type="entry name" value="SERINE PROTEASE HTRA2, MITOCHONDRIAL"/>
    <property type="match status" value="1"/>
</dbReference>
<protein>
    <submittedName>
        <fullName evidence="13">Serine protease</fullName>
    </submittedName>
</protein>
<dbReference type="EMBL" id="AP014648">
    <property type="protein sequence ID" value="BAQ17722.1"/>
    <property type="molecule type" value="Genomic_DNA"/>
</dbReference>
<keyword evidence="7" id="KW-0378">Hydrolase</keyword>
<accession>A0A0A8K5B0</accession>
<evidence type="ECO:0000256" key="2">
    <source>
        <dbReference type="ARBA" id="ARBA00010541"/>
    </source>
</evidence>
<feature type="active site" description="Charge relay system" evidence="9">
    <location>
        <position position="117"/>
    </location>
</feature>
<name>A0A0A8K5B0_9HYPH</name>
<dbReference type="InterPro" id="IPR009003">
    <property type="entry name" value="Peptidase_S1_PA"/>
</dbReference>
<dbReference type="InterPro" id="IPR011782">
    <property type="entry name" value="Pept_S1C_Do"/>
</dbReference>
<dbReference type="SUPFAM" id="SSF50156">
    <property type="entry name" value="PDZ domain-like"/>
    <property type="match status" value="2"/>
</dbReference>
<evidence type="ECO:0000313" key="13">
    <source>
        <dbReference type="EMBL" id="BAQ17722.1"/>
    </source>
</evidence>
<dbReference type="AlphaFoldDB" id="A0A0A8K5B0"/>
<feature type="domain" description="PDZ" evidence="12">
    <location>
        <begin position="394"/>
        <end position="458"/>
    </location>
</feature>
<keyword evidence="3 13" id="KW-0645">Protease</keyword>
<dbReference type="Proteomes" id="UP000031643">
    <property type="component" value="Chromosome"/>
</dbReference>
<sequence length="479" mass="50888">MDFLLRRIGNFALVTAMLCVGPLCTASAQDEVVTKVVPKSAAAVQQSFAPVVKRAAPAVVNVYVRHRVKQTVSPLFNDPFFRRFFGPQFGTPQERIQNSLGSGVLVSTDGVVVTNYHVIRGGEESEITVALNDGREFPAKILLKDDQTDLAVLRLDGDGAKFPAVQFANSDGLEVGDLVLAIGDPFGVGQTVTSGIVSALARTKVGISDYQFFIQTDAAINPGNSGGALVDMDGRLVGINTAIFSKSGGSHGIGFAIPSNMVRVVVQSALKGGKVQRPWLGASLQALTSDLAESLGLDRPAGAMVTRVHEKGPAKSAGLQVGDVIVSFDGRDIQDPEALQYRFVTKGVGNTVELGLYRDGKRFRTTIATVAPIEDPPRDEREVTGANPFAGSSVANLSPAVSAELGLDDVADKGVVVTKVERRSNAGRLGLRPGDMIVGVNEQEVESVKQLSVLLQIRTDRWRLAIERGGKVFDLTVRG</sequence>
<feature type="domain" description="PDZ" evidence="12">
    <location>
        <begin position="263"/>
        <end position="360"/>
    </location>
</feature>
<evidence type="ECO:0000256" key="8">
    <source>
        <dbReference type="ARBA" id="ARBA00022825"/>
    </source>
</evidence>
<proteinExistence type="inferred from homology"/>
<dbReference type="Pfam" id="PF13180">
    <property type="entry name" value="PDZ_2"/>
    <property type="match status" value="1"/>
</dbReference>
<evidence type="ECO:0000256" key="1">
    <source>
        <dbReference type="ARBA" id="ARBA00004418"/>
    </source>
</evidence>
<dbReference type="InterPro" id="IPR036034">
    <property type="entry name" value="PDZ_sf"/>
</dbReference>